<dbReference type="SMART" id="SM00860">
    <property type="entry name" value="SMI1_KNR4"/>
    <property type="match status" value="1"/>
</dbReference>
<dbReference type="Proteomes" id="UP000600565">
    <property type="component" value="Unassembled WGS sequence"/>
</dbReference>
<evidence type="ECO:0000259" key="1">
    <source>
        <dbReference type="SMART" id="SM00860"/>
    </source>
</evidence>
<organism evidence="2 3">
    <name type="scientific">Solibacillus merdavium</name>
    <dbReference type="NCBI Taxonomy" id="2762218"/>
    <lineage>
        <taxon>Bacteria</taxon>
        <taxon>Bacillati</taxon>
        <taxon>Bacillota</taxon>
        <taxon>Bacilli</taxon>
        <taxon>Bacillales</taxon>
        <taxon>Caryophanaceae</taxon>
        <taxon>Solibacillus</taxon>
    </lineage>
</organism>
<keyword evidence="3" id="KW-1185">Reference proteome</keyword>
<dbReference type="SUPFAM" id="SSF160631">
    <property type="entry name" value="SMI1/KNR4-like"/>
    <property type="match status" value="1"/>
</dbReference>
<dbReference type="EMBL" id="JACSPW010000039">
    <property type="protein sequence ID" value="MBD8035076.1"/>
    <property type="molecule type" value="Genomic_DNA"/>
</dbReference>
<gene>
    <name evidence="2" type="ORF">H9632_18645</name>
</gene>
<name>A0ABR8XT20_9BACL</name>
<feature type="domain" description="Knr4/Smi1-like" evidence="1">
    <location>
        <begin position="15"/>
        <end position="125"/>
    </location>
</feature>
<sequence>MINRYSLSKFNLYPAVDDYEIKRVEIEMGLDFPKVYRDLLKLTNGFETEEGISIFGTDIIIERNQTYEVSDYAQGYLAIGSNGGGKFYLMSAAEGSSQLLQVDAGVMNPEYATIVSEDFVTWINNGAINIDLLEEEEEDDDDDESINEEMCELILVHPLKGGATDLKKIQDVFNIKKGLFDLLKGSKQLPFVLMKDIPFVLAKKNLKELGELGKCLKIIKIN</sequence>
<dbReference type="Gene3D" id="3.40.1580.10">
    <property type="entry name" value="SMI1/KNR4-like"/>
    <property type="match status" value="1"/>
</dbReference>
<evidence type="ECO:0000313" key="3">
    <source>
        <dbReference type="Proteomes" id="UP000600565"/>
    </source>
</evidence>
<dbReference type="InterPro" id="IPR037883">
    <property type="entry name" value="Knr4/Smi1-like_sf"/>
</dbReference>
<evidence type="ECO:0000313" key="2">
    <source>
        <dbReference type="EMBL" id="MBD8035076.1"/>
    </source>
</evidence>
<dbReference type="RefSeq" id="WP_191705552.1">
    <property type="nucleotide sequence ID" value="NZ_JACSPW010000039.1"/>
</dbReference>
<dbReference type="InterPro" id="IPR018958">
    <property type="entry name" value="Knr4/Smi1-like_dom"/>
</dbReference>
<accession>A0ABR8XT20</accession>
<protein>
    <submittedName>
        <fullName evidence="2">SMI1/KNR4 family protein</fullName>
    </submittedName>
</protein>
<dbReference type="Pfam" id="PF09346">
    <property type="entry name" value="SMI1_KNR4"/>
    <property type="match status" value="1"/>
</dbReference>
<reference evidence="2 3" key="1">
    <citation type="submission" date="2020-08" db="EMBL/GenBank/DDBJ databases">
        <title>A Genomic Blueprint of the Chicken Gut Microbiome.</title>
        <authorList>
            <person name="Gilroy R."/>
            <person name="Ravi A."/>
            <person name="Getino M."/>
            <person name="Pursley I."/>
            <person name="Horton D.L."/>
            <person name="Alikhan N.-F."/>
            <person name="Baker D."/>
            <person name="Gharbi K."/>
            <person name="Hall N."/>
            <person name="Watson M."/>
            <person name="Adriaenssens E.M."/>
            <person name="Foster-Nyarko E."/>
            <person name="Jarju S."/>
            <person name="Secka A."/>
            <person name="Antonio M."/>
            <person name="Oren A."/>
            <person name="Chaudhuri R."/>
            <person name="La Ragione R.M."/>
            <person name="Hildebrand F."/>
            <person name="Pallen M.J."/>
        </authorList>
    </citation>
    <scope>NUCLEOTIDE SEQUENCE [LARGE SCALE GENOMIC DNA]</scope>
    <source>
        <strain evidence="2 3">Sa1YVA6</strain>
    </source>
</reference>
<comment type="caution">
    <text evidence="2">The sequence shown here is derived from an EMBL/GenBank/DDBJ whole genome shotgun (WGS) entry which is preliminary data.</text>
</comment>
<proteinExistence type="predicted"/>